<dbReference type="PRINTS" id="PR00758">
    <property type="entry name" value="ARSENICPUMP"/>
</dbReference>
<evidence type="ECO:0000256" key="9">
    <source>
        <dbReference type="ARBA" id="ARBA00023136"/>
    </source>
</evidence>
<feature type="transmembrane region" description="Helical" evidence="10">
    <location>
        <begin position="336"/>
        <end position="358"/>
    </location>
</feature>
<feature type="transmembrane region" description="Helical" evidence="10">
    <location>
        <begin position="105"/>
        <end position="130"/>
    </location>
</feature>
<feature type="transmembrane region" description="Helical" evidence="10">
    <location>
        <begin position="244"/>
        <end position="262"/>
    </location>
</feature>
<dbReference type="GO" id="GO:0015105">
    <property type="term" value="F:arsenite transmembrane transporter activity"/>
    <property type="evidence" value="ECO:0007669"/>
    <property type="project" value="InterPro"/>
</dbReference>
<keyword evidence="5" id="KW-1003">Cell membrane</keyword>
<feature type="transmembrane region" description="Helical" evidence="10">
    <location>
        <begin position="219"/>
        <end position="238"/>
    </location>
</feature>
<organism evidence="12 13">
    <name type="scientific">Klenkia marina</name>
    <dbReference type="NCBI Taxonomy" id="1960309"/>
    <lineage>
        <taxon>Bacteria</taxon>
        <taxon>Bacillati</taxon>
        <taxon>Actinomycetota</taxon>
        <taxon>Actinomycetes</taxon>
        <taxon>Geodermatophilales</taxon>
        <taxon>Geodermatophilaceae</taxon>
        <taxon>Klenkia</taxon>
    </lineage>
</organism>
<feature type="transmembrane region" description="Helical" evidence="10">
    <location>
        <begin position="176"/>
        <end position="198"/>
    </location>
</feature>
<feature type="transmembrane region" description="Helical" evidence="10">
    <location>
        <begin position="269"/>
        <end position="291"/>
    </location>
</feature>
<feature type="transmembrane region" description="Helical" evidence="10">
    <location>
        <begin position="311"/>
        <end position="329"/>
    </location>
</feature>
<keyword evidence="9 10" id="KW-0472">Membrane</keyword>
<dbReference type="RefSeq" id="WP_207798428.1">
    <property type="nucleotide sequence ID" value="NZ_FMUH01000003.1"/>
</dbReference>
<dbReference type="PANTHER" id="PTHR43302:SF5">
    <property type="entry name" value="TRANSPORTER ARSB-RELATED"/>
    <property type="match status" value="1"/>
</dbReference>
<accession>A0A1G4Y7V9</accession>
<evidence type="ECO:0000256" key="5">
    <source>
        <dbReference type="ARBA" id="ARBA00022475"/>
    </source>
</evidence>
<comment type="subcellular location">
    <subcellularLocation>
        <location evidence="1">Cell membrane</location>
        <topology evidence="1">Multi-pass membrane protein</topology>
    </subcellularLocation>
</comment>
<dbReference type="PANTHER" id="PTHR43302">
    <property type="entry name" value="TRANSPORTER ARSB-RELATED"/>
    <property type="match status" value="1"/>
</dbReference>
<feature type="transmembrane region" description="Helical" evidence="10">
    <location>
        <begin position="392"/>
        <end position="415"/>
    </location>
</feature>
<evidence type="ECO:0000256" key="3">
    <source>
        <dbReference type="ARBA" id="ARBA00009843"/>
    </source>
</evidence>
<keyword evidence="8 10" id="KW-1133">Transmembrane helix</keyword>
<dbReference type="InterPro" id="IPR004680">
    <property type="entry name" value="Cit_transptr-like_dom"/>
</dbReference>
<protein>
    <submittedName>
        <fullName evidence="12">Arsenite efflux membrane protein ArsB (TC 3.A.4.1.1 TC 2.A.45.1.1)</fullName>
    </submittedName>
</protein>
<dbReference type="InterPro" id="IPR000802">
    <property type="entry name" value="Arsenical_pump_ArsB"/>
</dbReference>
<comment type="similarity">
    <text evidence="2">Belongs to the ArsB family.</text>
</comment>
<feature type="transmembrane region" description="Helical" evidence="10">
    <location>
        <begin position="31"/>
        <end position="50"/>
    </location>
</feature>
<name>A0A1G4Y7V9_9ACTN</name>
<keyword evidence="6 10" id="KW-0812">Transmembrane</keyword>
<dbReference type="STRING" id="1960309.SAMN03159343_2203"/>
<dbReference type="EMBL" id="FMUH01000003">
    <property type="protein sequence ID" value="SCX49485.1"/>
    <property type="molecule type" value="Genomic_DNA"/>
</dbReference>
<evidence type="ECO:0000256" key="1">
    <source>
        <dbReference type="ARBA" id="ARBA00004651"/>
    </source>
</evidence>
<dbReference type="GO" id="GO:0005886">
    <property type="term" value="C:plasma membrane"/>
    <property type="evidence" value="ECO:0007669"/>
    <property type="project" value="UniProtKB-SubCell"/>
</dbReference>
<dbReference type="Pfam" id="PF03600">
    <property type="entry name" value="CitMHS"/>
    <property type="match status" value="1"/>
</dbReference>
<feature type="domain" description="Citrate transporter-like" evidence="11">
    <location>
        <begin position="29"/>
        <end position="346"/>
    </location>
</feature>
<keyword evidence="4" id="KW-0813">Transport</keyword>
<reference evidence="13" key="1">
    <citation type="submission" date="2016-10" db="EMBL/GenBank/DDBJ databases">
        <authorList>
            <person name="Varghese N."/>
            <person name="Submissions S."/>
        </authorList>
    </citation>
    <scope>NUCLEOTIDE SEQUENCE [LARGE SCALE GENOMIC DNA]</scope>
    <source>
        <strain evidence="13">DSM 45722</strain>
    </source>
</reference>
<evidence type="ECO:0000256" key="10">
    <source>
        <dbReference type="SAM" id="Phobius"/>
    </source>
</evidence>
<proteinExistence type="inferred from homology"/>
<comment type="similarity">
    <text evidence="3">Belongs to the CitM (TC 2.A.11) transporter family.</text>
</comment>
<sequence>MTVDVLALLLAGAFLVASLVAAVVDSPRVPAAAVAVPGALVLAAVGVVGWGEARDTVAEIAPTAGFLVVILLLSDLADREGLFSWSAAVTARRAGRSPQGLLLRVVALSAVVTAVLSLDATVVLLTPVVLATAARMKVPARPHAYAAGHLSNSASLLMPVSNLTNLLAFAATGLTFLHFTALMAGPWVVAVLVEYLVLRRLFRADLRVPVGEPVREVPPAPVLALVVVGLTVVGFGFASLTDIAPVWPALVGVLVLAGKQLVTRRTRPVDLLTAANLPFALFVFGLSVIVLGLQVNGLERLLGVVLPGGDGLLALLGVAAVAAVVANLLNNLPATLALLPAAAAVGGTPTLLAVLIGVNVGPNLTYVGSLANLLWRRVFAATGEPSPSAARFSLVGLATVPLTLVLATVALWAALQV</sequence>
<evidence type="ECO:0000256" key="4">
    <source>
        <dbReference type="ARBA" id="ARBA00022448"/>
    </source>
</evidence>
<dbReference type="AlphaFoldDB" id="A0A1G4Y7V9"/>
<gene>
    <name evidence="12" type="ORF">SAMN03159343_2203</name>
</gene>
<evidence type="ECO:0000256" key="8">
    <source>
        <dbReference type="ARBA" id="ARBA00022989"/>
    </source>
</evidence>
<evidence type="ECO:0000256" key="2">
    <source>
        <dbReference type="ARBA" id="ARBA00006433"/>
    </source>
</evidence>
<dbReference type="Proteomes" id="UP000198981">
    <property type="component" value="Unassembled WGS sequence"/>
</dbReference>
<keyword evidence="7" id="KW-0059">Arsenical resistance</keyword>
<evidence type="ECO:0000256" key="6">
    <source>
        <dbReference type="ARBA" id="ARBA00022692"/>
    </source>
</evidence>
<dbReference type="GO" id="GO:0046685">
    <property type="term" value="P:response to arsenic-containing substance"/>
    <property type="evidence" value="ECO:0007669"/>
    <property type="project" value="UniProtKB-KW"/>
</dbReference>
<evidence type="ECO:0000313" key="13">
    <source>
        <dbReference type="Proteomes" id="UP000198981"/>
    </source>
</evidence>
<evidence type="ECO:0000256" key="7">
    <source>
        <dbReference type="ARBA" id="ARBA00022849"/>
    </source>
</evidence>
<evidence type="ECO:0000259" key="11">
    <source>
        <dbReference type="Pfam" id="PF03600"/>
    </source>
</evidence>
<keyword evidence="13" id="KW-1185">Reference proteome</keyword>
<evidence type="ECO:0000313" key="12">
    <source>
        <dbReference type="EMBL" id="SCX49485.1"/>
    </source>
</evidence>